<comment type="catalytic activity">
    <reaction evidence="1">
        <text>[(1-&gt;4)-alpha-D-glucosyl](n) + ADP-alpha-D-glucose = [(1-&gt;4)-alpha-D-glucosyl](n+1) + ADP + H(+)</text>
        <dbReference type="Rhea" id="RHEA:18189"/>
        <dbReference type="Rhea" id="RHEA-COMP:9584"/>
        <dbReference type="Rhea" id="RHEA-COMP:9587"/>
        <dbReference type="ChEBI" id="CHEBI:15378"/>
        <dbReference type="ChEBI" id="CHEBI:15444"/>
        <dbReference type="ChEBI" id="CHEBI:57498"/>
        <dbReference type="ChEBI" id="CHEBI:456216"/>
        <dbReference type="EC" id="2.4.1.21"/>
    </reaction>
</comment>
<dbReference type="GO" id="GO:0009011">
    <property type="term" value="F:alpha-1,4-glucan glucosyltransferase (ADP-glucose donor) activity"/>
    <property type="evidence" value="ECO:0007669"/>
    <property type="project" value="UniProtKB-EC"/>
</dbReference>
<accession>A0A4R2EW94</accession>
<sequence length="270" mass="31434">MKSSRVLFVSTEITPYLPENDISILCRYLPQGVQEQGKEIRTFMPRFGSINERRNQLHEVIRLSGMNLIINDTDHPLIIKVASIPAARMQVYFIDNEDYFHRKQTLKDEDGKFFDDNDERAIFYARGVLETVRKLRWSPDVIHCQGWFTCLVPLYVKKLFKEDPLFANTKVVFTVYNDEFPTPLDPNFKKKVILEGIKNKDVEQLTDPTYVNLIKFAYKYSDGMIIGSSAINGEVAEFLKACDKPVLEYQGMENYVEAYTDFYDQIFDNA</sequence>
<evidence type="ECO:0000256" key="3">
    <source>
        <dbReference type="ARBA" id="ARBA00022676"/>
    </source>
</evidence>
<evidence type="ECO:0000256" key="2">
    <source>
        <dbReference type="ARBA" id="ARBA00012588"/>
    </source>
</evidence>
<gene>
    <name evidence="6" type="ORF">CLV25_10249</name>
</gene>
<evidence type="ECO:0000313" key="6">
    <source>
        <dbReference type="EMBL" id="TCN72086.1"/>
    </source>
</evidence>
<dbReference type="Proteomes" id="UP000294830">
    <property type="component" value="Unassembled WGS sequence"/>
</dbReference>
<dbReference type="PANTHER" id="PTHR45825:SF11">
    <property type="entry name" value="ALPHA AMYLASE DOMAIN-CONTAINING PROTEIN"/>
    <property type="match status" value="1"/>
</dbReference>
<dbReference type="Pfam" id="PF08323">
    <property type="entry name" value="Glyco_transf_5"/>
    <property type="match status" value="1"/>
</dbReference>
<dbReference type="RefSeq" id="WP_131838155.1">
    <property type="nucleotide sequence ID" value="NZ_SLWB01000002.1"/>
</dbReference>
<dbReference type="EC" id="2.4.1.21" evidence="2"/>
<reference evidence="6 7" key="1">
    <citation type="submission" date="2019-03" db="EMBL/GenBank/DDBJ databases">
        <title>Genomic Encyclopedia of Archaeal and Bacterial Type Strains, Phase II (KMG-II): from individual species to whole genera.</title>
        <authorList>
            <person name="Goeker M."/>
        </authorList>
    </citation>
    <scope>NUCLEOTIDE SEQUENCE [LARGE SCALE GENOMIC DNA]</scope>
    <source>
        <strain evidence="6 7">RL-C</strain>
    </source>
</reference>
<dbReference type="EMBL" id="SLWB01000002">
    <property type="protein sequence ID" value="TCN72086.1"/>
    <property type="molecule type" value="Genomic_DNA"/>
</dbReference>
<feature type="domain" description="Starch synthase catalytic" evidence="5">
    <location>
        <begin position="5"/>
        <end position="237"/>
    </location>
</feature>
<evidence type="ECO:0000259" key="5">
    <source>
        <dbReference type="Pfam" id="PF08323"/>
    </source>
</evidence>
<dbReference type="OrthoDB" id="9808590at2"/>
<evidence type="ECO:0000313" key="7">
    <source>
        <dbReference type="Proteomes" id="UP000294830"/>
    </source>
</evidence>
<keyword evidence="4" id="KW-0808">Transferase</keyword>
<organism evidence="6 7">
    <name type="scientific">Acetobacteroides hydrogenigenes</name>
    <dbReference type="NCBI Taxonomy" id="979970"/>
    <lineage>
        <taxon>Bacteria</taxon>
        <taxon>Pseudomonadati</taxon>
        <taxon>Bacteroidota</taxon>
        <taxon>Bacteroidia</taxon>
        <taxon>Bacteroidales</taxon>
        <taxon>Rikenellaceae</taxon>
        <taxon>Acetobacteroides</taxon>
    </lineage>
</organism>
<dbReference type="SUPFAM" id="SSF53756">
    <property type="entry name" value="UDP-Glycosyltransferase/glycogen phosphorylase"/>
    <property type="match status" value="1"/>
</dbReference>
<comment type="caution">
    <text evidence="6">The sequence shown here is derived from an EMBL/GenBank/DDBJ whole genome shotgun (WGS) entry which is preliminary data.</text>
</comment>
<evidence type="ECO:0000256" key="4">
    <source>
        <dbReference type="ARBA" id="ARBA00022679"/>
    </source>
</evidence>
<evidence type="ECO:0000256" key="1">
    <source>
        <dbReference type="ARBA" id="ARBA00001478"/>
    </source>
</evidence>
<dbReference type="InterPro" id="IPR013534">
    <property type="entry name" value="Starch_synth_cat_dom"/>
</dbReference>
<name>A0A4R2EW94_9BACT</name>
<dbReference type="PANTHER" id="PTHR45825">
    <property type="entry name" value="GRANULE-BOUND STARCH SYNTHASE 1, CHLOROPLASTIC/AMYLOPLASTIC"/>
    <property type="match status" value="1"/>
</dbReference>
<keyword evidence="7" id="KW-1185">Reference proteome</keyword>
<dbReference type="Gene3D" id="3.40.50.2000">
    <property type="entry name" value="Glycogen Phosphorylase B"/>
    <property type="match status" value="1"/>
</dbReference>
<keyword evidence="3" id="KW-0328">Glycosyltransferase</keyword>
<proteinExistence type="predicted"/>
<dbReference type="AlphaFoldDB" id="A0A4R2EW94"/>
<protein>
    <recommendedName>
        <fullName evidence="2">starch synthase</fullName>
        <ecNumber evidence="2">2.4.1.21</ecNumber>
    </recommendedName>
</protein>